<dbReference type="EMBL" id="DQ491002">
    <property type="protein sequence ID" value="ABT14893.1"/>
    <property type="molecule type" value="Genomic_DNA"/>
</dbReference>
<reference evidence="1 2" key="1">
    <citation type="journal article" date="2007" name="Virology">
        <title>Sequence and annotation of the 369-kb NY-2A and the 345-kb AR158 viruses that infect Chlorella NC64A.</title>
        <authorList>
            <person name="Fitzgerald L.A."/>
            <person name="Graves M.V."/>
            <person name="Li X."/>
            <person name="Feldblyum T."/>
            <person name="Nierman W.C."/>
            <person name="Van Etten J.L."/>
        </authorList>
    </citation>
    <scope>NUCLEOTIDE SEQUENCE [LARGE SCALE GENOMIC DNA]</scope>
    <source>
        <strain evidence="1 2">NY-2A</strain>
    </source>
</reference>
<dbReference type="KEGG" id="vg:5658712"/>
<name>A7IX19_PBCVN</name>
<sequence length="182" mass="20794">MTNDTLCIYFVFTIHSYIKLITMAFATMPINPTETYHIVLVGKNNKESSRSVLGSRILETRKKLDIEPFVEMLSGLVDPETKAYHMTDAHQIVAEFAMGIITVPAARKKLSYIYNRIAQANQTNQDTTSQKIMVENVSTKQIKHMDAVNFENECNRTSGKRMFRFPNIHSDHNDLYRVVSAS</sequence>
<keyword evidence="2" id="KW-1185">Reference proteome</keyword>
<proteinExistence type="predicted"/>
<gene>
    <name evidence="1" type="primary">B494R</name>
    <name evidence="1" type="ORF">NY2A_B494R</name>
</gene>
<dbReference type="RefSeq" id="YP_001497690.1">
    <property type="nucleotide sequence ID" value="NC_009898.1"/>
</dbReference>
<dbReference type="GeneID" id="5658712"/>
<organismHost>
    <name type="scientific">Chlorella</name>
    <dbReference type="NCBI Taxonomy" id="3071"/>
</organismHost>
<accession>A7IX19</accession>
<organism evidence="1 2">
    <name type="scientific">Paramecium bursaria Chlorella virus NY2A</name>
    <name type="common">PBCV-NY2A</name>
    <dbReference type="NCBI Taxonomy" id="46021"/>
    <lineage>
        <taxon>Viruses</taxon>
        <taxon>Varidnaviria</taxon>
        <taxon>Bamfordvirae</taxon>
        <taxon>Nucleocytoviricota</taxon>
        <taxon>Megaviricetes</taxon>
        <taxon>Algavirales</taxon>
        <taxon>Phycodnaviridae</taxon>
        <taxon>Chlorovirus</taxon>
        <taxon>Chlorovirus americanus</taxon>
    </lineage>
</organism>
<dbReference type="Proteomes" id="UP000202419">
    <property type="component" value="Segment"/>
</dbReference>
<protein>
    <submittedName>
        <fullName evidence="1">Uncharacterized protein B494R</fullName>
    </submittedName>
</protein>
<dbReference type="OrthoDB" id="32071at10239"/>
<evidence type="ECO:0000313" key="1">
    <source>
        <dbReference type="EMBL" id="ABT14893.1"/>
    </source>
</evidence>
<evidence type="ECO:0000313" key="2">
    <source>
        <dbReference type="Proteomes" id="UP000202419"/>
    </source>
</evidence>